<evidence type="ECO:0000256" key="2">
    <source>
        <dbReference type="ARBA" id="ARBA00013139"/>
    </source>
</evidence>
<accession>A0ABY9KTZ3</accession>
<dbReference type="PANTHER" id="PTHR11236:SF18">
    <property type="entry name" value="AMINODEOXYCHORISMATE SYNTHASE"/>
    <property type="match status" value="1"/>
</dbReference>
<feature type="domain" description="Glutamine amidotransferase" evidence="6">
    <location>
        <begin position="4"/>
        <end position="188"/>
    </location>
</feature>
<dbReference type="RefSeq" id="WP_348027333.1">
    <property type="nucleotide sequence ID" value="NZ_CP129113.1"/>
</dbReference>
<sequence length="693" mass="77541">MKTLLIDNYDSYTYNLFQILAGINGEPPTVIANDKLDWEALNEADFDNIVISPGPGHPGNEADFGVCARVLKDAKVPVLGVCLGHQGMAEVFGGKVIHAPEAIHGRRSKVKHADSDVFTGIPQDFRVVRYHSLVVDPGTLPAELEKTAWTEDGIIMGLKHRTRPIWGVQFHPESIETEFGVQILENFARLTRKIKGLDSLNTELISDGVGESGSENNADWRVHVKKMNHWHMPEDVFHAMYAERPYAFWLDSSRAEPGMARFSFIGAGDGPNGQIIRYSLDGKELEVNRQGMIEKRNESIFTYLEKELHRLRTMNDDLPFDFNGGFCGYFGYELKAESGGDDAHHSSMPDACFILADRMIAFDHEDETVYLLELLPEGVHETGWSLEMDQALQKLDCLAPIVQGAEDVREIDFDLFRDHDEYVADIERIRKEIIDGETYEITLTNEITARTGLEPFALYRYLRRRNPAPYSAYLALEDVHVLSSSPERFLKVERDRNVTAKPIKGTIRRGDDMESDHALLEELRNSEKNRAENLMIVDLLRNDLGLVCEIGSVHVPKLMDVETYETVHQLVSTIAGKLRKEISVAELVRSAFAGGSMTGAPKKRSMQIIDEVEGRPRGIYSGSIGFLGLNGTADLNIVIRTIVQQGNEISIGVGGAITMLSDAEEEYEEMLLKAEALIQAVSEAEAAMEKTRT</sequence>
<dbReference type="InterPro" id="IPR006221">
    <property type="entry name" value="TrpG/PapA_dom"/>
</dbReference>
<dbReference type="InterPro" id="IPR006805">
    <property type="entry name" value="Anth_synth_I_N"/>
</dbReference>
<keyword evidence="3 9" id="KW-0808">Transferase</keyword>
<dbReference type="Pfam" id="PF00117">
    <property type="entry name" value="GATase"/>
    <property type="match status" value="1"/>
</dbReference>
<keyword evidence="4" id="KW-0315">Glutamine amidotransferase</keyword>
<dbReference type="GO" id="GO:0046820">
    <property type="term" value="F:4-amino-4-deoxychorismate synthase activity"/>
    <property type="evidence" value="ECO:0007669"/>
    <property type="project" value="UniProtKB-EC"/>
</dbReference>
<dbReference type="InterPro" id="IPR005802">
    <property type="entry name" value="ADC_synth_comp_1"/>
</dbReference>
<evidence type="ECO:0000256" key="5">
    <source>
        <dbReference type="SAM" id="Coils"/>
    </source>
</evidence>
<dbReference type="InterPro" id="IPR029062">
    <property type="entry name" value="Class_I_gatase-like"/>
</dbReference>
<dbReference type="PANTHER" id="PTHR11236">
    <property type="entry name" value="AMINOBENZOATE/ANTHRANILATE SYNTHASE"/>
    <property type="match status" value="1"/>
</dbReference>
<dbReference type="Gene3D" id="3.40.50.880">
    <property type="match status" value="1"/>
</dbReference>
<dbReference type="PRINTS" id="PR00099">
    <property type="entry name" value="CPSGATASE"/>
</dbReference>
<evidence type="ECO:0000313" key="10">
    <source>
        <dbReference type="Proteomes" id="UP001180087"/>
    </source>
</evidence>
<dbReference type="InterPro" id="IPR005801">
    <property type="entry name" value="ADC_synthase"/>
</dbReference>
<dbReference type="NCBIfam" id="TIGR00566">
    <property type="entry name" value="trpG_papA"/>
    <property type="match status" value="1"/>
</dbReference>
<dbReference type="EC" id="2.6.1.85" evidence="2"/>
<name>A0ABY9KTZ3_9BACI</name>
<evidence type="ECO:0000256" key="1">
    <source>
        <dbReference type="ARBA" id="ARBA00005970"/>
    </source>
</evidence>
<dbReference type="PRINTS" id="PR00097">
    <property type="entry name" value="ANTSNTHASEII"/>
</dbReference>
<keyword evidence="5" id="KW-0175">Coiled coil</keyword>
<feature type="domain" description="Chorismate-utilising enzyme C-terminal" evidence="7">
    <location>
        <begin position="419"/>
        <end position="673"/>
    </location>
</feature>
<evidence type="ECO:0000259" key="6">
    <source>
        <dbReference type="Pfam" id="PF00117"/>
    </source>
</evidence>
<dbReference type="PROSITE" id="PS51273">
    <property type="entry name" value="GATASE_TYPE_1"/>
    <property type="match status" value="1"/>
</dbReference>
<dbReference type="NCBIfam" id="TIGR00553">
    <property type="entry name" value="pabB"/>
    <property type="match status" value="1"/>
</dbReference>
<reference evidence="9" key="1">
    <citation type="submission" date="2023-06" db="EMBL/GenBank/DDBJ databases">
        <title>A Treasure from Seagulls: Isolation and Description of Aciduricobacillus qingdaonensis gen. nov., sp. nov., a Rare Obligately Uric Acid-utilizing Member in the Family Bacillaceae.</title>
        <authorList>
            <person name="Liu W."/>
            <person name="Wang B."/>
        </authorList>
    </citation>
    <scope>NUCLEOTIDE SEQUENCE</scope>
    <source>
        <strain evidence="9">44XB</strain>
    </source>
</reference>
<comment type="similarity">
    <text evidence="1">In the C-terminal section; belongs to the anthranilate synthase component I family.</text>
</comment>
<evidence type="ECO:0000256" key="3">
    <source>
        <dbReference type="ARBA" id="ARBA00022679"/>
    </source>
</evidence>
<evidence type="ECO:0000256" key="4">
    <source>
        <dbReference type="ARBA" id="ARBA00022962"/>
    </source>
</evidence>
<dbReference type="InterPro" id="IPR019999">
    <property type="entry name" value="Anth_synth_I-like"/>
</dbReference>
<feature type="coiled-coil region" evidence="5">
    <location>
        <begin position="660"/>
        <end position="687"/>
    </location>
</feature>
<dbReference type="InterPro" id="IPR015890">
    <property type="entry name" value="Chorismate_C"/>
</dbReference>
<keyword evidence="10" id="KW-1185">Reference proteome</keyword>
<protein>
    <recommendedName>
        <fullName evidence="2">aminodeoxychorismate synthase</fullName>
        <ecNumber evidence="2">2.6.1.85</ecNumber>
    </recommendedName>
</protein>
<feature type="domain" description="Anthranilate synthase component I N-terminal" evidence="8">
    <location>
        <begin position="231"/>
        <end position="371"/>
    </location>
</feature>
<dbReference type="Pfam" id="PF04715">
    <property type="entry name" value="Anth_synt_I_N"/>
    <property type="match status" value="1"/>
</dbReference>
<dbReference type="EMBL" id="CP129113">
    <property type="protein sequence ID" value="WLV24374.1"/>
    <property type="molecule type" value="Genomic_DNA"/>
</dbReference>
<evidence type="ECO:0000259" key="8">
    <source>
        <dbReference type="Pfam" id="PF04715"/>
    </source>
</evidence>
<proteinExistence type="inferred from homology"/>
<evidence type="ECO:0000313" key="9">
    <source>
        <dbReference type="EMBL" id="WLV24374.1"/>
    </source>
</evidence>
<dbReference type="Gene3D" id="3.60.120.10">
    <property type="entry name" value="Anthranilate synthase"/>
    <property type="match status" value="1"/>
</dbReference>
<dbReference type="CDD" id="cd01743">
    <property type="entry name" value="GATase1_Anthranilate_Synthase"/>
    <property type="match status" value="1"/>
</dbReference>
<dbReference type="InterPro" id="IPR017926">
    <property type="entry name" value="GATASE"/>
</dbReference>
<dbReference type="Proteomes" id="UP001180087">
    <property type="component" value="Chromosome"/>
</dbReference>
<dbReference type="SUPFAM" id="SSF56322">
    <property type="entry name" value="ADC synthase"/>
    <property type="match status" value="1"/>
</dbReference>
<dbReference type="Pfam" id="PF00425">
    <property type="entry name" value="Chorismate_bind"/>
    <property type="match status" value="1"/>
</dbReference>
<gene>
    <name evidence="9" type="primary">pabB</name>
    <name evidence="9" type="ORF">QR721_12130</name>
</gene>
<keyword evidence="9" id="KW-0032">Aminotransferase</keyword>
<evidence type="ECO:0000259" key="7">
    <source>
        <dbReference type="Pfam" id="PF00425"/>
    </source>
</evidence>
<organism evidence="9 10">
    <name type="scientific">Aciduricibacillus chroicocephali</name>
    <dbReference type="NCBI Taxonomy" id="3054939"/>
    <lineage>
        <taxon>Bacteria</taxon>
        <taxon>Bacillati</taxon>
        <taxon>Bacillota</taxon>
        <taxon>Bacilli</taxon>
        <taxon>Bacillales</taxon>
        <taxon>Bacillaceae</taxon>
        <taxon>Aciduricibacillus</taxon>
    </lineage>
</organism>
<dbReference type="SUPFAM" id="SSF52317">
    <property type="entry name" value="Class I glutamine amidotransferase-like"/>
    <property type="match status" value="1"/>
</dbReference>
<dbReference type="PRINTS" id="PR00096">
    <property type="entry name" value="GATASE"/>
</dbReference>